<evidence type="ECO:0000313" key="1">
    <source>
        <dbReference type="EMBL" id="KAA1013025.1"/>
    </source>
</evidence>
<accession>A0A5B0HCN0</accession>
<comment type="caution">
    <text evidence="1">The sequence shown here is derived from an EMBL/GenBank/DDBJ whole genome shotgun (WGS) entry which is preliminary data.</text>
</comment>
<dbReference type="EMBL" id="VTUZ01000005">
    <property type="protein sequence ID" value="KAA1013025.1"/>
    <property type="molecule type" value="Genomic_DNA"/>
</dbReference>
<evidence type="ECO:0000313" key="2">
    <source>
        <dbReference type="Proteomes" id="UP000325273"/>
    </source>
</evidence>
<sequence>MSAISSTSDGLSSNRYEHRGHLIPIFRYSSRFLKKLNPHRSQTNGIDSSNVRELYMRLNLDKINERLQPLKEKVIQAGILGGQYEDGTNIAYVAAIQEYGAPAAKIPPRPFLSTAAADNQKDWTKHLGEGIAAVAAGQLTAEDLMEAVGSLMAADIQKKISEINAPALSPITIMLRGMRSHDRNLKVTGKTVGEAAQRVAEGLTDYGATTKPLVPAEAEGGTGLLLKSISHNAVDKS</sequence>
<keyword evidence="2" id="KW-1185">Reference proteome</keyword>
<dbReference type="Proteomes" id="UP000325273">
    <property type="component" value="Unassembled WGS sequence"/>
</dbReference>
<protein>
    <submittedName>
        <fullName evidence="1">Uncharacterized protein</fullName>
    </submittedName>
</protein>
<gene>
    <name evidence="1" type="ORF">FVF58_09550</name>
</gene>
<dbReference type="AlphaFoldDB" id="A0A5B0HCN0"/>
<reference evidence="1 2" key="1">
    <citation type="submission" date="2019-08" db="EMBL/GenBank/DDBJ databases">
        <title>Paraburkholderia sp. DCY113.</title>
        <authorList>
            <person name="Kang J."/>
        </authorList>
    </citation>
    <scope>NUCLEOTIDE SEQUENCE [LARGE SCALE GENOMIC DNA]</scope>
    <source>
        <strain evidence="1 2">DCY113</strain>
    </source>
</reference>
<dbReference type="RefSeq" id="WP_149669655.1">
    <property type="nucleotide sequence ID" value="NZ_VTUZ01000005.1"/>
</dbReference>
<name>A0A5B0HCN0_9BURK</name>
<organism evidence="1 2">
    <name type="scientific">Paraburkholderia panacisoli</name>
    <dbReference type="NCBI Taxonomy" id="2603818"/>
    <lineage>
        <taxon>Bacteria</taxon>
        <taxon>Pseudomonadati</taxon>
        <taxon>Pseudomonadota</taxon>
        <taxon>Betaproteobacteria</taxon>
        <taxon>Burkholderiales</taxon>
        <taxon>Burkholderiaceae</taxon>
        <taxon>Paraburkholderia</taxon>
    </lineage>
</organism>
<proteinExistence type="predicted"/>